<dbReference type="Proteomes" id="UP000002173">
    <property type="component" value="Chromosome 1"/>
</dbReference>
<reference evidence="2 3" key="1">
    <citation type="journal article" date="2007" name="PLoS Pathog.">
        <title>Genome sequence of Babesia bovis and comparative analysis of apicomplexan hemoprotozoa.</title>
        <authorList>
            <person name="Brayton K.A."/>
            <person name="Lau A.O.T."/>
            <person name="Herndon D.R."/>
            <person name="Hannick L."/>
            <person name="Kappmeyer L.S."/>
            <person name="Berens S.J."/>
            <person name="Bidwell S.L."/>
            <person name="Brown W.C."/>
            <person name="Crabtree J."/>
            <person name="Fadrosh D."/>
            <person name="Feldblum T."/>
            <person name="Forberger H.A."/>
            <person name="Haas B.J."/>
            <person name="Howell J.M."/>
            <person name="Khouri H."/>
            <person name="Koo H."/>
            <person name="Mann D.J."/>
            <person name="Norimine J."/>
            <person name="Paulsen I.T."/>
            <person name="Radune D."/>
            <person name="Ren Q."/>
            <person name="Smith R.K. Jr."/>
            <person name="Suarez C.E."/>
            <person name="White O."/>
            <person name="Wortman J.R."/>
            <person name="Knowles D.P. Jr."/>
            <person name="McElwain T.F."/>
            <person name="Nene V.M."/>
        </authorList>
    </citation>
    <scope>NUCLEOTIDE SEQUENCE [LARGE SCALE GENOMIC DNA]</scope>
    <source>
        <strain evidence="2">T2Bo</strain>
    </source>
</reference>
<dbReference type="STRING" id="5865.A7AWH3"/>
<accession>A7AWH3</accession>
<keyword evidence="3" id="KW-1185">Reference proteome</keyword>
<proteinExistence type="predicted"/>
<organism evidence="2 3">
    <name type="scientific">Babesia bovis</name>
    <dbReference type="NCBI Taxonomy" id="5865"/>
    <lineage>
        <taxon>Eukaryota</taxon>
        <taxon>Sar</taxon>
        <taxon>Alveolata</taxon>
        <taxon>Apicomplexa</taxon>
        <taxon>Aconoidasida</taxon>
        <taxon>Piroplasmida</taxon>
        <taxon>Babesiidae</taxon>
        <taxon>Babesia</taxon>
    </lineage>
</organism>
<comment type="caution">
    <text evidence="2">The sequence shown here is derived from an EMBL/GenBank/DDBJ whole genome shotgun (WGS) entry which is preliminary data.</text>
</comment>
<evidence type="ECO:0000313" key="3">
    <source>
        <dbReference type="Proteomes" id="UP000002173"/>
    </source>
</evidence>
<evidence type="ECO:0000313" key="2">
    <source>
        <dbReference type="EMBL" id="EDO05401.1"/>
    </source>
</evidence>
<dbReference type="VEuPathDB" id="PiroplasmaDB:BBOV_I003190"/>
<dbReference type="EMBL" id="AAXT01000005">
    <property type="protein sequence ID" value="EDO05401.1"/>
    <property type="molecule type" value="Genomic_DNA"/>
</dbReference>
<gene>
    <name evidence="2" type="ORF">BBOV_I003190</name>
</gene>
<sequence>MSYGWLSESTIAPRKGRSLQVPKGSTSLLQRLIKSHGPSGKLASTLKKAGKSKTKKDPLDGSNPGVELRNRVDRISQSSTNSRIRERLSAKAHIYESMSQGLPVSDVECVEPLVDFSTKRELDAASCTVEGPEGTVLVSKPIGTYPLIHTHCVLDPVTSEAPVTSNVSLADVR</sequence>
<dbReference type="AlphaFoldDB" id="A7AWH3"/>
<dbReference type="eggNOG" id="ENOG502TN6V">
    <property type="taxonomic scope" value="Eukaryota"/>
</dbReference>
<dbReference type="InParanoid" id="A7AWH3"/>
<feature type="region of interest" description="Disordered" evidence="1">
    <location>
        <begin position="37"/>
        <end position="68"/>
    </location>
</feature>
<protein>
    <submittedName>
        <fullName evidence="2">Uncharacterized protein</fullName>
    </submittedName>
</protein>
<dbReference type="OMA" id="KARIYES"/>
<name>A7AWH3_BABBO</name>
<evidence type="ECO:0000256" key="1">
    <source>
        <dbReference type="SAM" id="MobiDB-lite"/>
    </source>
</evidence>